<dbReference type="PROSITE" id="PS50835">
    <property type="entry name" value="IG_LIKE"/>
    <property type="match status" value="1"/>
</dbReference>
<dbReference type="GO" id="GO:0004888">
    <property type="term" value="F:transmembrane signaling receptor activity"/>
    <property type="evidence" value="ECO:0007669"/>
    <property type="project" value="TreeGrafter"/>
</dbReference>
<dbReference type="InterPro" id="IPR013106">
    <property type="entry name" value="Ig_V-set"/>
</dbReference>
<dbReference type="STRING" id="144197.ENSSPAP00000004959"/>
<feature type="chain" id="PRO_5017362263" evidence="5">
    <location>
        <begin position="22"/>
        <end position="459"/>
    </location>
</feature>
<protein>
    <submittedName>
        <fullName evidence="7">Polymeric immunoglobulin receptor-like</fullName>
    </submittedName>
</protein>
<dbReference type="SMART" id="SM00406">
    <property type="entry name" value="IGv"/>
    <property type="match status" value="2"/>
</dbReference>
<proteinExistence type="predicted"/>
<dbReference type="InterPro" id="IPR036179">
    <property type="entry name" value="Ig-like_dom_sf"/>
</dbReference>
<dbReference type="InterPro" id="IPR007110">
    <property type="entry name" value="Ig-like_dom"/>
</dbReference>
<dbReference type="GO" id="GO:0005886">
    <property type="term" value="C:plasma membrane"/>
    <property type="evidence" value="ECO:0007669"/>
    <property type="project" value="TreeGrafter"/>
</dbReference>
<dbReference type="InterPro" id="IPR013783">
    <property type="entry name" value="Ig-like_fold"/>
</dbReference>
<dbReference type="Ensembl" id="ENSSPAT00000005056.1">
    <property type="protein sequence ID" value="ENSSPAP00000004959.1"/>
    <property type="gene ID" value="ENSSPAG00000003848.1"/>
</dbReference>
<keyword evidence="3 4" id="KW-0472">Membrane</keyword>
<sequence length="459" mass="51068">MRRLRNLLFTCYTALSALTSAAGLIRVFGYEGRDVNVSCSYGQGYEDYEKYLCKDNCGWDDVLITTAVTEKNRYSIYDDKKARTATVTISELRASDSGKYYCGVTRSGKDIYKEVSLEIKQDSCCDNVVQIQSHEGGSASFGCSYDSENQNNLKYVCRGKQPSTCLQQALITSDQQQRGQYALTDDKESRKFTVAISNLTQKDSGSYLCGVRRNTGLDVFSAAELEVKDWCCVKSKEMSGIVGQQMTFQCPYPPHHRNNMKFLSGDAGTYWCGSDRQWSVGNYTKIQLSVVFLQPTSSVIITVETVKTISTPDSGKLTKVFLQPTSSVISAITVETAETNSTHDSGKHIKDAALYVVFTVSAALLILTLALVFVYKYKCSKGQGAGVATNRNKPEAAGEATGGADIYENQDVVRYSKQRESRQQSPCFQYDDVDDDQPDYENITEDIYCNQTFHKANNR</sequence>
<dbReference type="InterPro" id="IPR003599">
    <property type="entry name" value="Ig_sub"/>
</dbReference>
<accession>A0A3B4ZEZ3</accession>
<reference evidence="7" key="1">
    <citation type="submission" date="2023-09" db="UniProtKB">
        <authorList>
            <consortium name="Ensembl"/>
        </authorList>
    </citation>
    <scope>IDENTIFICATION</scope>
</reference>
<evidence type="ECO:0000256" key="2">
    <source>
        <dbReference type="ARBA" id="ARBA00022692"/>
    </source>
</evidence>
<dbReference type="InterPro" id="IPR050671">
    <property type="entry name" value="CD300_family_receptors"/>
</dbReference>
<feature type="transmembrane region" description="Helical" evidence="4">
    <location>
        <begin position="352"/>
        <end position="375"/>
    </location>
</feature>
<dbReference type="Gene3D" id="2.60.40.10">
    <property type="entry name" value="Immunoglobulins"/>
    <property type="match status" value="2"/>
</dbReference>
<dbReference type="Pfam" id="PF07686">
    <property type="entry name" value="V-set"/>
    <property type="match status" value="2"/>
</dbReference>
<evidence type="ECO:0000313" key="7">
    <source>
        <dbReference type="Ensembl" id="ENSSPAP00000004959.1"/>
    </source>
</evidence>
<dbReference type="PANTHER" id="PTHR11860">
    <property type="entry name" value="POLYMERIC-IMMUNOGLOBULIN RECEPTOR"/>
    <property type="match status" value="1"/>
</dbReference>
<evidence type="ECO:0000256" key="4">
    <source>
        <dbReference type="SAM" id="Phobius"/>
    </source>
</evidence>
<evidence type="ECO:0000256" key="1">
    <source>
        <dbReference type="ARBA" id="ARBA00004370"/>
    </source>
</evidence>
<feature type="domain" description="Ig-like" evidence="6">
    <location>
        <begin position="31"/>
        <end position="116"/>
    </location>
</feature>
<name>A0A3B4ZEZ3_9TELE</name>
<dbReference type="GeneTree" id="ENSGT00950000182977"/>
<comment type="subcellular location">
    <subcellularLocation>
        <location evidence="1">Membrane</location>
    </subcellularLocation>
</comment>
<dbReference type="SUPFAM" id="SSF48726">
    <property type="entry name" value="Immunoglobulin"/>
    <property type="match status" value="2"/>
</dbReference>
<evidence type="ECO:0000259" key="6">
    <source>
        <dbReference type="PROSITE" id="PS50835"/>
    </source>
</evidence>
<evidence type="ECO:0000256" key="3">
    <source>
        <dbReference type="ARBA" id="ARBA00023136"/>
    </source>
</evidence>
<dbReference type="AlphaFoldDB" id="A0A3B4ZEZ3"/>
<keyword evidence="2 4" id="KW-0812">Transmembrane</keyword>
<evidence type="ECO:0000256" key="5">
    <source>
        <dbReference type="SAM" id="SignalP"/>
    </source>
</evidence>
<dbReference type="SMART" id="SM00409">
    <property type="entry name" value="IG"/>
    <property type="match status" value="3"/>
</dbReference>
<keyword evidence="4" id="KW-1133">Transmembrane helix</keyword>
<organism evidence="7">
    <name type="scientific">Stegastes partitus</name>
    <name type="common">bicolor damselfish</name>
    <dbReference type="NCBI Taxonomy" id="144197"/>
    <lineage>
        <taxon>Eukaryota</taxon>
        <taxon>Metazoa</taxon>
        <taxon>Chordata</taxon>
        <taxon>Craniata</taxon>
        <taxon>Vertebrata</taxon>
        <taxon>Euteleostomi</taxon>
        <taxon>Actinopterygii</taxon>
        <taxon>Neopterygii</taxon>
        <taxon>Teleostei</taxon>
        <taxon>Neoteleostei</taxon>
        <taxon>Acanthomorphata</taxon>
        <taxon>Ovalentaria</taxon>
        <taxon>Pomacentridae</taxon>
        <taxon>Stegastes</taxon>
    </lineage>
</organism>
<keyword evidence="5" id="KW-0732">Signal</keyword>
<dbReference type="PANTHER" id="PTHR11860:SF118">
    <property type="entry name" value="CMRF35-LIKE MOLECULE 3-RELATED"/>
    <property type="match status" value="1"/>
</dbReference>
<feature type="signal peptide" evidence="5">
    <location>
        <begin position="1"/>
        <end position="21"/>
    </location>
</feature>